<evidence type="ECO:0000256" key="1">
    <source>
        <dbReference type="SAM" id="Phobius"/>
    </source>
</evidence>
<keyword evidence="3" id="KW-1185">Reference proteome</keyword>
<sequence>MENRQNFNHEPTQLIEPNLELPKTKLGSNGRSNMLMALLTQHPLVLLCGVFTMFVGTAAVAFYSLSHVDHTKQAESEPIPVIVEEPITMEHSNPLPLWMVMAIALSCGSGCYLIFRLFNPSQAQKLPKSTSSRPKALKPISQTSRNLPVFAPLQPLKVKSKTLVEVLPSAQQYRLGKGKESLADLMDIRKENSLSALLQKY</sequence>
<evidence type="ECO:0000313" key="3">
    <source>
        <dbReference type="Proteomes" id="UP000062645"/>
    </source>
</evidence>
<keyword evidence="1" id="KW-0812">Transmembrane</keyword>
<keyword evidence="1" id="KW-1133">Transmembrane helix</keyword>
<feature type="transmembrane region" description="Helical" evidence="1">
    <location>
        <begin position="44"/>
        <end position="65"/>
    </location>
</feature>
<accession>A0A0M4TWX0</accession>
<proteinExistence type="predicted"/>
<keyword evidence="1" id="KW-0472">Membrane</keyword>
<dbReference type="PATRIC" id="fig|224013.5.peg.5353"/>
<name>A0A0M4TWX0_9NOSO</name>
<organism evidence="2 3">
    <name type="scientific">Nostoc piscinale CENA21</name>
    <dbReference type="NCBI Taxonomy" id="224013"/>
    <lineage>
        <taxon>Bacteria</taxon>
        <taxon>Bacillati</taxon>
        <taxon>Cyanobacteriota</taxon>
        <taxon>Cyanophyceae</taxon>
        <taxon>Nostocales</taxon>
        <taxon>Nostocaceae</taxon>
        <taxon>Nostoc</taxon>
    </lineage>
</organism>
<reference evidence="2 3" key="2">
    <citation type="journal article" date="2016" name="Genome Announc.">
        <title>Draft Genome Sequence of the N2-Fixing Cyanobacterium Nostoc piscinale CENA21, Isolated from the Brazilian Amazon Floodplain.</title>
        <authorList>
            <person name="Leao T."/>
            <person name="Guimaraes P.I."/>
            <person name="de Melo A.G."/>
            <person name="Ramos R.T."/>
            <person name="Leao P.N."/>
            <person name="Silva A."/>
            <person name="Fiore M.F."/>
            <person name="Schneider M.P."/>
        </authorList>
    </citation>
    <scope>NUCLEOTIDE SEQUENCE [LARGE SCALE GENOMIC DNA]</scope>
    <source>
        <strain evidence="2 3">CENA21</strain>
    </source>
</reference>
<feature type="transmembrane region" description="Helical" evidence="1">
    <location>
        <begin position="95"/>
        <end position="115"/>
    </location>
</feature>
<dbReference type="RefSeq" id="WP_062295671.1">
    <property type="nucleotide sequence ID" value="NZ_CP012036.1"/>
</dbReference>
<dbReference type="Proteomes" id="UP000062645">
    <property type="component" value="Chromosome"/>
</dbReference>
<dbReference type="AlphaFoldDB" id="A0A0M4TWX0"/>
<protein>
    <submittedName>
        <fullName evidence="2">Uncharacterized protein</fullName>
    </submittedName>
</protein>
<dbReference type="KEGG" id="npz:ACX27_22340"/>
<reference evidence="3" key="1">
    <citation type="submission" date="2015-07" db="EMBL/GenBank/DDBJ databases">
        <title>Genome Of Nitrogen-Fixing Cyanobacterium Nostoc piscinale CENA21 From Solimoes/Amazon River Floodplain Sediments And Comparative Genomics To Uncover Biosynthetic Natural Products Potential.</title>
        <authorList>
            <person name="Leao T.F."/>
            <person name="Leao P.N."/>
            <person name="Guimaraes P.I."/>
            <person name="de Melo A.G.C."/>
            <person name="Ramos R.T.J."/>
            <person name="Silva A."/>
            <person name="Fiore M.F."/>
            <person name="Schneider M.P.C."/>
        </authorList>
    </citation>
    <scope>NUCLEOTIDE SEQUENCE [LARGE SCALE GENOMIC DNA]</scope>
    <source>
        <strain evidence="3">CENA21</strain>
    </source>
</reference>
<dbReference type="EMBL" id="CP012036">
    <property type="protein sequence ID" value="ALF54944.1"/>
    <property type="molecule type" value="Genomic_DNA"/>
</dbReference>
<gene>
    <name evidence="2" type="ORF">ACX27_22340</name>
</gene>
<evidence type="ECO:0000313" key="2">
    <source>
        <dbReference type="EMBL" id="ALF54944.1"/>
    </source>
</evidence>